<dbReference type="GO" id="GO:0003677">
    <property type="term" value="F:DNA binding"/>
    <property type="evidence" value="ECO:0007669"/>
    <property type="project" value="InterPro"/>
</dbReference>
<dbReference type="Pfam" id="PF01381">
    <property type="entry name" value="HTH_3"/>
    <property type="match status" value="1"/>
</dbReference>
<dbReference type="InterPro" id="IPR010982">
    <property type="entry name" value="Lambda_DNA-bd_dom_sf"/>
</dbReference>
<dbReference type="SUPFAM" id="SSF47413">
    <property type="entry name" value="lambda repressor-like DNA-binding domains"/>
    <property type="match status" value="1"/>
</dbReference>
<dbReference type="Gene3D" id="1.10.260.40">
    <property type="entry name" value="lambda repressor-like DNA-binding domains"/>
    <property type="match status" value="1"/>
</dbReference>
<evidence type="ECO:0000313" key="3">
    <source>
        <dbReference type="Proteomes" id="UP000199361"/>
    </source>
</evidence>
<evidence type="ECO:0000259" key="1">
    <source>
        <dbReference type="Pfam" id="PF01381"/>
    </source>
</evidence>
<keyword evidence="3" id="KW-1185">Reference proteome</keyword>
<accession>A0A1I0J8M3</accession>
<organism evidence="2 3">
    <name type="scientific">Nonomuraea wenchangensis</name>
    <dbReference type="NCBI Taxonomy" id="568860"/>
    <lineage>
        <taxon>Bacteria</taxon>
        <taxon>Bacillati</taxon>
        <taxon>Actinomycetota</taxon>
        <taxon>Actinomycetes</taxon>
        <taxon>Streptosporangiales</taxon>
        <taxon>Streptosporangiaceae</taxon>
        <taxon>Nonomuraea</taxon>
    </lineage>
</organism>
<dbReference type="EMBL" id="FOHX01000005">
    <property type="protein sequence ID" value="SEU05433.1"/>
    <property type="molecule type" value="Genomic_DNA"/>
</dbReference>
<name>A0A1I0J8M3_9ACTN</name>
<protein>
    <submittedName>
        <fullName evidence="2">Helix-turn-helix</fullName>
    </submittedName>
</protein>
<dbReference type="AlphaFoldDB" id="A0A1I0J8M3"/>
<feature type="domain" description="HTH cro/C1-type" evidence="1">
    <location>
        <begin position="80"/>
        <end position="124"/>
    </location>
</feature>
<dbReference type="InterPro" id="IPR001387">
    <property type="entry name" value="Cro/C1-type_HTH"/>
</dbReference>
<dbReference type="RefSeq" id="WP_177240735.1">
    <property type="nucleotide sequence ID" value="NZ_FOHX01000005.1"/>
</dbReference>
<dbReference type="STRING" id="568860.SAMN05421811_105474"/>
<reference evidence="2 3" key="1">
    <citation type="submission" date="2016-10" db="EMBL/GenBank/DDBJ databases">
        <authorList>
            <person name="de Groot N.N."/>
        </authorList>
    </citation>
    <scope>NUCLEOTIDE SEQUENCE [LARGE SCALE GENOMIC DNA]</scope>
    <source>
        <strain evidence="2 3">CGMCC 4.5598</strain>
    </source>
</reference>
<dbReference type="InterPro" id="IPR011990">
    <property type="entry name" value="TPR-like_helical_dom_sf"/>
</dbReference>
<dbReference type="Gene3D" id="1.25.40.10">
    <property type="entry name" value="Tetratricopeptide repeat domain"/>
    <property type="match status" value="1"/>
</dbReference>
<proteinExistence type="predicted"/>
<evidence type="ECO:0000313" key="2">
    <source>
        <dbReference type="EMBL" id="SEU05433.1"/>
    </source>
</evidence>
<sequence>MTDVHVRYCGCGTRLARDNATGRCAACTTGTRSAAGPPAGPLGVPPQFWNHPRVRAALDAWHMGRVIAAYRSHPHHGRPLRQETVAAWVGITQPQLSRIENGPPMTDLGRLTQWARLLRIPPGLLWFQVPQQRPAHAAAAPAAAQAAVPGSRGGGGDATAVAVWRTVDAQIGGAHLYATVTSYLRDHIAPRLFGGRGDEGAGVFTAATALTEMAGWMAHDAGHDDQAERHFARARDLSGVGDDPQLRVHVLASLAHLAAHRAHTDDAIGYAAQGQRELAAGPSHPELAARLWALQARGHAAAGRSRETRALLGRAETALQGAHGTAPSPWVSPFDAGSLAGDAARCLRLLGDLPAAQRHAQRVLELRPAGRTRSRAFGCLTLAGVLIERGELERACAAATDVLHTTGSLGSYLVNRQLHELRDQLHPHRASSCARSFLDHLDEALRQREWLYQLTTDLPRPRTGPTS</sequence>
<dbReference type="CDD" id="cd00093">
    <property type="entry name" value="HTH_XRE"/>
    <property type="match status" value="1"/>
</dbReference>
<gene>
    <name evidence="2" type="ORF">SAMN05421811_105474</name>
</gene>
<dbReference type="Proteomes" id="UP000199361">
    <property type="component" value="Unassembled WGS sequence"/>
</dbReference>